<keyword evidence="2" id="KW-1185">Reference proteome</keyword>
<dbReference type="STRING" id="1353009.A0A1Y2IN86"/>
<proteinExistence type="predicted"/>
<sequence>MDPSHTTLPLTEKVPVEIWLEIFEQIPTRADLHSVSIACKKFHGLTNRALHRDLVWVKPMHVYRSLPVWDANPGMDVAVRSLVLGVSTVPKRVYVPIVDLDGNMTRASECASSDAENGSDIDATLKHYKLDAESKGGFASRALHDAMFTRITTFRNITCLTFTNMLVCDMHFALIHNLPLLRNLRLEFCLFQDKLGSKTFNHATLPITELTMVNLRRKCSAFFAHQVAYDEDLTRAFSLCIAQGLKTLTVDSTADVFRNIYGAWDATSRGWAIPHGLENVYVLRRRLIDGEVQPLFHGENNFPETHLYHFAVRATNLRTLSTPLFVPQNVIVAPEALPPTLERFAAPVETATYIAAVRNVQALGILKCGLGSREAINALESVAMYRPDLKMLMLELRGWDDEVVPAIAQLFKGIRRLKIMYEGETGPSEDFLVMLAPEYLTKMPHLHTLELYAQPRPGSLRPDHPPFLYDKSYESIEEELRNLVIPYSRYCPTLRRVQVCAGYIVKRACADGPWEIERVRQYEEKDDLSY</sequence>
<dbReference type="Gene3D" id="3.80.10.10">
    <property type="entry name" value="Ribonuclease Inhibitor"/>
    <property type="match status" value="1"/>
</dbReference>
<accession>A0A1Y2IN86</accession>
<gene>
    <name evidence="1" type="ORF">PYCCODRAFT_1410495</name>
</gene>
<name>A0A1Y2IN86_TRAC3</name>
<evidence type="ECO:0008006" key="3">
    <source>
        <dbReference type="Google" id="ProtNLM"/>
    </source>
</evidence>
<reference evidence="1 2" key="1">
    <citation type="journal article" date="2015" name="Biotechnol. Biofuels">
        <title>Enhanced degradation of softwood versus hardwood by the white-rot fungus Pycnoporus coccineus.</title>
        <authorList>
            <person name="Couturier M."/>
            <person name="Navarro D."/>
            <person name="Chevret D."/>
            <person name="Henrissat B."/>
            <person name="Piumi F."/>
            <person name="Ruiz-Duenas F.J."/>
            <person name="Martinez A.T."/>
            <person name="Grigoriev I.V."/>
            <person name="Riley R."/>
            <person name="Lipzen A."/>
            <person name="Berrin J.G."/>
            <person name="Master E.R."/>
            <person name="Rosso M.N."/>
        </authorList>
    </citation>
    <scope>NUCLEOTIDE SEQUENCE [LARGE SCALE GENOMIC DNA]</scope>
    <source>
        <strain evidence="1 2">BRFM310</strain>
    </source>
</reference>
<dbReference type="EMBL" id="KZ084104">
    <property type="protein sequence ID" value="OSD02569.1"/>
    <property type="molecule type" value="Genomic_DNA"/>
</dbReference>
<dbReference type="Proteomes" id="UP000193067">
    <property type="component" value="Unassembled WGS sequence"/>
</dbReference>
<evidence type="ECO:0000313" key="1">
    <source>
        <dbReference type="EMBL" id="OSD02569.1"/>
    </source>
</evidence>
<dbReference type="AlphaFoldDB" id="A0A1Y2IN86"/>
<evidence type="ECO:0000313" key="2">
    <source>
        <dbReference type="Proteomes" id="UP000193067"/>
    </source>
</evidence>
<protein>
    <recommendedName>
        <fullName evidence="3">F-box domain-containing protein</fullName>
    </recommendedName>
</protein>
<dbReference type="OrthoDB" id="5354526at2759"/>
<dbReference type="SUPFAM" id="SSF52047">
    <property type="entry name" value="RNI-like"/>
    <property type="match status" value="1"/>
</dbReference>
<organism evidence="1 2">
    <name type="scientific">Trametes coccinea (strain BRFM310)</name>
    <name type="common">Pycnoporus coccineus</name>
    <dbReference type="NCBI Taxonomy" id="1353009"/>
    <lineage>
        <taxon>Eukaryota</taxon>
        <taxon>Fungi</taxon>
        <taxon>Dikarya</taxon>
        <taxon>Basidiomycota</taxon>
        <taxon>Agaricomycotina</taxon>
        <taxon>Agaricomycetes</taxon>
        <taxon>Polyporales</taxon>
        <taxon>Polyporaceae</taxon>
        <taxon>Trametes</taxon>
    </lineage>
</organism>
<dbReference type="InterPro" id="IPR032675">
    <property type="entry name" value="LRR_dom_sf"/>
</dbReference>